<feature type="region of interest" description="Disordered" evidence="1">
    <location>
        <begin position="47"/>
        <end position="86"/>
    </location>
</feature>
<protein>
    <submittedName>
        <fullName evidence="2 4">Uncharacterized protein</fullName>
    </submittedName>
</protein>
<dbReference type="AlphaFoldDB" id="A0A0N4X2C7"/>
<evidence type="ECO:0000313" key="4">
    <source>
        <dbReference type="WBParaSite" id="HPLM_0001851101-mRNA-1"/>
    </source>
</evidence>
<evidence type="ECO:0000313" key="3">
    <source>
        <dbReference type="Proteomes" id="UP000268014"/>
    </source>
</evidence>
<gene>
    <name evidence="2" type="ORF">HPLM_LOCUS18503</name>
</gene>
<sequence>MELTLSCDFVERFVELRKSDDSRIAPSRNDILAFFQITNIRTAEVARATRNHHTTRPPATSRGFPYPLPMTSVSPAATLKLTGDQD</sequence>
<evidence type="ECO:0000313" key="2">
    <source>
        <dbReference type="EMBL" id="VDO71493.1"/>
    </source>
</evidence>
<evidence type="ECO:0000256" key="1">
    <source>
        <dbReference type="SAM" id="MobiDB-lite"/>
    </source>
</evidence>
<dbReference type="EMBL" id="UZAF01020621">
    <property type="protein sequence ID" value="VDO71493.1"/>
    <property type="molecule type" value="Genomic_DNA"/>
</dbReference>
<reference evidence="4" key="1">
    <citation type="submission" date="2017-02" db="UniProtKB">
        <authorList>
            <consortium name="WormBaseParasite"/>
        </authorList>
    </citation>
    <scope>IDENTIFICATION</scope>
</reference>
<dbReference type="WBParaSite" id="HPLM_0001851101-mRNA-1">
    <property type="protein sequence ID" value="HPLM_0001851101-mRNA-1"/>
    <property type="gene ID" value="HPLM_0001851101"/>
</dbReference>
<organism evidence="4">
    <name type="scientific">Haemonchus placei</name>
    <name type="common">Barber's pole worm</name>
    <dbReference type="NCBI Taxonomy" id="6290"/>
    <lineage>
        <taxon>Eukaryota</taxon>
        <taxon>Metazoa</taxon>
        <taxon>Ecdysozoa</taxon>
        <taxon>Nematoda</taxon>
        <taxon>Chromadorea</taxon>
        <taxon>Rhabditida</taxon>
        <taxon>Rhabditina</taxon>
        <taxon>Rhabditomorpha</taxon>
        <taxon>Strongyloidea</taxon>
        <taxon>Trichostrongylidae</taxon>
        <taxon>Haemonchus</taxon>
    </lineage>
</organism>
<dbReference type="Proteomes" id="UP000268014">
    <property type="component" value="Unassembled WGS sequence"/>
</dbReference>
<keyword evidence="3" id="KW-1185">Reference proteome</keyword>
<accession>A0A0N4X2C7</accession>
<reference evidence="2 3" key="2">
    <citation type="submission" date="2018-11" db="EMBL/GenBank/DDBJ databases">
        <authorList>
            <consortium name="Pathogen Informatics"/>
        </authorList>
    </citation>
    <scope>NUCLEOTIDE SEQUENCE [LARGE SCALE GENOMIC DNA]</scope>
    <source>
        <strain evidence="2 3">MHpl1</strain>
    </source>
</reference>
<name>A0A0N4X2C7_HAEPC</name>
<proteinExistence type="predicted"/>